<dbReference type="InterPro" id="IPR058533">
    <property type="entry name" value="Cation_efflux_TM"/>
</dbReference>
<feature type="transmembrane region" description="Helical" evidence="6">
    <location>
        <begin position="171"/>
        <end position="189"/>
    </location>
</feature>
<evidence type="ECO:0000313" key="8">
    <source>
        <dbReference type="EMBL" id="TWT80211.1"/>
    </source>
</evidence>
<evidence type="ECO:0000313" key="9">
    <source>
        <dbReference type="Proteomes" id="UP000315010"/>
    </source>
</evidence>
<feature type="transmembrane region" description="Helical" evidence="6">
    <location>
        <begin position="108"/>
        <end position="131"/>
    </location>
</feature>
<accession>A0A5C5Z058</accession>
<proteinExistence type="predicted"/>
<keyword evidence="3" id="KW-0406">Ion transport</keyword>
<keyword evidence="3" id="KW-0864">Zinc transport</keyword>
<dbReference type="AlphaFoldDB" id="A0A5C5Z058"/>
<reference evidence="8 9" key="1">
    <citation type="submission" date="2019-02" db="EMBL/GenBank/DDBJ databases">
        <title>Deep-cultivation of Planctomycetes and their phenomic and genomic characterization uncovers novel biology.</title>
        <authorList>
            <person name="Wiegand S."/>
            <person name="Jogler M."/>
            <person name="Boedeker C."/>
            <person name="Pinto D."/>
            <person name="Vollmers J."/>
            <person name="Rivas-Marin E."/>
            <person name="Kohn T."/>
            <person name="Peeters S.H."/>
            <person name="Heuer A."/>
            <person name="Rast P."/>
            <person name="Oberbeckmann S."/>
            <person name="Bunk B."/>
            <person name="Jeske O."/>
            <person name="Meyerdierks A."/>
            <person name="Storesund J.E."/>
            <person name="Kallscheuer N."/>
            <person name="Luecker S."/>
            <person name="Lage O.M."/>
            <person name="Pohl T."/>
            <person name="Merkel B.J."/>
            <person name="Hornburger P."/>
            <person name="Mueller R.-W."/>
            <person name="Bruemmer F."/>
            <person name="Labrenz M."/>
            <person name="Spormann A.M."/>
            <person name="Op Den Camp H."/>
            <person name="Overmann J."/>
            <person name="Amann R."/>
            <person name="Jetten M.S.M."/>
            <person name="Mascher T."/>
            <person name="Medema M.H."/>
            <person name="Devos D.P."/>
            <person name="Kaster A.-K."/>
            <person name="Ovreas L."/>
            <person name="Rohde M."/>
            <person name="Galperin M.Y."/>
            <person name="Jogler C."/>
        </authorList>
    </citation>
    <scope>NUCLEOTIDE SEQUENCE [LARGE SCALE GENOMIC DNA]</scope>
    <source>
        <strain evidence="8 9">CA13</strain>
    </source>
</reference>
<feature type="domain" description="Cation efflux protein transmembrane" evidence="7">
    <location>
        <begin position="22"/>
        <end position="192"/>
    </location>
</feature>
<keyword evidence="9" id="KW-1185">Reference proteome</keyword>
<keyword evidence="3" id="KW-0813">Transport</keyword>
<dbReference type="RefSeq" id="WP_146395279.1">
    <property type="nucleotide sequence ID" value="NZ_SJPJ01000001.1"/>
</dbReference>
<dbReference type="PANTHER" id="PTHR11562">
    <property type="entry name" value="CATION EFFLUX PROTEIN/ ZINC TRANSPORTER"/>
    <property type="match status" value="1"/>
</dbReference>
<dbReference type="GO" id="GO:0005385">
    <property type="term" value="F:zinc ion transmembrane transporter activity"/>
    <property type="evidence" value="ECO:0007669"/>
    <property type="project" value="TreeGrafter"/>
</dbReference>
<keyword evidence="4 6" id="KW-1133">Transmembrane helix</keyword>
<dbReference type="EMBL" id="SJPJ01000001">
    <property type="protein sequence ID" value="TWT80211.1"/>
    <property type="molecule type" value="Genomic_DNA"/>
</dbReference>
<evidence type="ECO:0000256" key="6">
    <source>
        <dbReference type="SAM" id="Phobius"/>
    </source>
</evidence>
<keyword evidence="5 6" id="KW-0472">Membrane</keyword>
<comment type="subcellular location">
    <subcellularLocation>
        <location evidence="1">Membrane</location>
        <topology evidence="1">Multi-pass membrane protein</topology>
    </subcellularLocation>
</comment>
<dbReference type="SUPFAM" id="SSF161111">
    <property type="entry name" value="Cation efflux protein transmembrane domain-like"/>
    <property type="match status" value="1"/>
</dbReference>
<comment type="caution">
    <text evidence="8">The sequence shown here is derived from an EMBL/GenBank/DDBJ whole genome shotgun (WGS) entry which is preliminary data.</text>
</comment>
<evidence type="ECO:0000256" key="5">
    <source>
        <dbReference type="ARBA" id="ARBA00023136"/>
    </source>
</evidence>
<evidence type="ECO:0000259" key="7">
    <source>
        <dbReference type="Pfam" id="PF01545"/>
    </source>
</evidence>
<keyword evidence="2 6" id="KW-0812">Transmembrane</keyword>
<evidence type="ECO:0000256" key="1">
    <source>
        <dbReference type="ARBA" id="ARBA00004141"/>
    </source>
</evidence>
<dbReference type="Gene3D" id="1.20.1510.10">
    <property type="entry name" value="Cation efflux protein transmembrane domain"/>
    <property type="match status" value="1"/>
</dbReference>
<feature type="transmembrane region" description="Helical" evidence="6">
    <location>
        <begin position="23"/>
        <end position="42"/>
    </location>
</feature>
<name>A0A5C5Z058_9BACT</name>
<protein>
    <submittedName>
        <fullName evidence="8">Zinc transporter ZitB</fullName>
    </submittedName>
</protein>
<dbReference type="InterPro" id="IPR050681">
    <property type="entry name" value="CDF/SLC30A"/>
</dbReference>
<sequence>MTDCGCAFEPEPNNELQRRTLRLVLVVNAVMFVSEITVGILARSTGLTADSLDMLADASVYAISLYAVGRASGIRRKAATASGCLQIVLGIGVLMEACRRFFFGGEPMGMAMIAMGGVAFIANAFCLKLLWKHRGGDVNFRASFIFSANDVIANAGVIVSGLLVLLTHSQIPDLAIGVLIAMLVVRGGVKILGEAKADAACESKLANGP</sequence>
<dbReference type="GO" id="GO:0005886">
    <property type="term" value="C:plasma membrane"/>
    <property type="evidence" value="ECO:0007669"/>
    <property type="project" value="TreeGrafter"/>
</dbReference>
<dbReference type="PANTHER" id="PTHR11562:SF17">
    <property type="entry name" value="RE54080P-RELATED"/>
    <property type="match status" value="1"/>
</dbReference>
<feature type="transmembrane region" description="Helical" evidence="6">
    <location>
        <begin position="143"/>
        <end position="165"/>
    </location>
</feature>
<dbReference type="Pfam" id="PF01545">
    <property type="entry name" value="Cation_efflux"/>
    <property type="match status" value="1"/>
</dbReference>
<feature type="transmembrane region" description="Helical" evidence="6">
    <location>
        <begin position="54"/>
        <end position="71"/>
    </location>
</feature>
<dbReference type="Proteomes" id="UP000315010">
    <property type="component" value="Unassembled WGS sequence"/>
</dbReference>
<dbReference type="OrthoDB" id="9799649at2"/>
<feature type="transmembrane region" description="Helical" evidence="6">
    <location>
        <begin position="83"/>
        <end position="102"/>
    </location>
</feature>
<organism evidence="8 9">
    <name type="scientific">Novipirellula herctigrandis</name>
    <dbReference type="NCBI Taxonomy" id="2527986"/>
    <lineage>
        <taxon>Bacteria</taxon>
        <taxon>Pseudomonadati</taxon>
        <taxon>Planctomycetota</taxon>
        <taxon>Planctomycetia</taxon>
        <taxon>Pirellulales</taxon>
        <taxon>Pirellulaceae</taxon>
        <taxon>Novipirellula</taxon>
    </lineage>
</organism>
<gene>
    <name evidence="8" type="ORF">CA13_16240</name>
</gene>
<dbReference type="InterPro" id="IPR027469">
    <property type="entry name" value="Cation_efflux_TMD_sf"/>
</dbReference>
<evidence type="ECO:0000256" key="3">
    <source>
        <dbReference type="ARBA" id="ARBA00022906"/>
    </source>
</evidence>
<keyword evidence="3" id="KW-0862">Zinc</keyword>
<evidence type="ECO:0000256" key="2">
    <source>
        <dbReference type="ARBA" id="ARBA00022692"/>
    </source>
</evidence>
<evidence type="ECO:0000256" key="4">
    <source>
        <dbReference type="ARBA" id="ARBA00022989"/>
    </source>
</evidence>